<evidence type="ECO:0000313" key="1">
    <source>
        <dbReference type="EMBL" id="KAF8452739.1"/>
    </source>
</evidence>
<gene>
    <name evidence="1" type="ORF">L210DRAFT_879044</name>
</gene>
<comment type="caution">
    <text evidence="1">The sequence shown here is derived from an EMBL/GenBank/DDBJ whole genome shotgun (WGS) entry which is preliminary data.</text>
</comment>
<name>A0AAD4GNH6_BOLED</name>
<accession>A0AAD4GNH6</accession>
<dbReference type="Proteomes" id="UP001194468">
    <property type="component" value="Unassembled WGS sequence"/>
</dbReference>
<reference evidence="1" key="2">
    <citation type="journal article" date="2020" name="Nat. Commun.">
        <title>Large-scale genome sequencing of mycorrhizal fungi provides insights into the early evolution of symbiotic traits.</title>
        <authorList>
            <person name="Miyauchi S."/>
            <person name="Kiss E."/>
            <person name="Kuo A."/>
            <person name="Drula E."/>
            <person name="Kohler A."/>
            <person name="Sanchez-Garcia M."/>
            <person name="Morin E."/>
            <person name="Andreopoulos B."/>
            <person name="Barry K.W."/>
            <person name="Bonito G."/>
            <person name="Buee M."/>
            <person name="Carver A."/>
            <person name="Chen C."/>
            <person name="Cichocki N."/>
            <person name="Clum A."/>
            <person name="Culley D."/>
            <person name="Crous P.W."/>
            <person name="Fauchery L."/>
            <person name="Girlanda M."/>
            <person name="Hayes R.D."/>
            <person name="Keri Z."/>
            <person name="LaButti K."/>
            <person name="Lipzen A."/>
            <person name="Lombard V."/>
            <person name="Magnuson J."/>
            <person name="Maillard F."/>
            <person name="Murat C."/>
            <person name="Nolan M."/>
            <person name="Ohm R.A."/>
            <person name="Pangilinan J."/>
            <person name="Pereira M.F."/>
            <person name="Perotto S."/>
            <person name="Peter M."/>
            <person name="Pfister S."/>
            <person name="Riley R."/>
            <person name="Sitrit Y."/>
            <person name="Stielow J.B."/>
            <person name="Szollosi G."/>
            <person name="Zifcakova L."/>
            <person name="Stursova M."/>
            <person name="Spatafora J.W."/>
            <person name="Tedersoo L."/>
            <person name="Vaario L.M."/>
            <person name="Yamada A."/>
            <person name="Yan M."/>
            <person name="Wang P."/>
            <person name="Xu J."/>
            <person name="Bruns T."/>
            <person name="Baldrian P."/>
            <person name="Vilgalys R."/>
            <person name="Dunand C."/>
            <person name="Henrissat B."/>
            <person name="Grigoriev I.V."/>
            <person name="Hibbett D."/>
            <person name="Nagy L.G."/>
            <person name="Martin F.M."/>
        </authorList>
    </citation>
    <scope>NUCLEOTIDE SEQUENCE</scope>
    <source>
        <strain evidence="1">BED1</strain>
    </source>
</reference>
<organism evidence="1 2">
    <name type="scientific">Boletus edulis BED1</name>
    <dbReference type="NCBI Taxonomy" id="1328754"/>
    <lineage>
        <taxon>Eukaryota</taxon>
        <taxon>Fungi</taxon>
        <taxon>Dikarya</taxon>
        <taxon>Basidiomycota</taxon>
        <taxon>Agaricomycotina</taxon>
        <taxon>Agaricomycetes</taxon>
        <taxon>Agaricomycetidae</taxon>
        <taxon>Boletales</taxon>
        <taxon>Boletineae</taxon>
        <taxon>Boletaceae</taxon>
        <taxon>Boletoideae</taxon>
        <taxon>Boletus</taxon>
    </lineage>
</organism>
<evidence type="ECO:0000313" key="2">
    <source>
        <dbReference type="Proteomes" id="UP001194468"/>
    </source>
</evidence>
<keyword evidence="2" id="KW-1185">Reference proteome</keyword>
<proteinExistence type="predicted"/>
<sequence length="112" mass="12820">MKNRGCYIDEVTTVDSTWTYEQTSAKLAEWFPQVFGYIRQHKLDCQISGRGNILPWWRLLSKSGFSLSVVEAMYPTGADLLQNKGRDKAGVGDSQLWFGTYYLLHTSIMTLM</sequence>
<dbReference type="EMBL" id="WHUW01000001">
    <property type="protein sequence ID" value="KAF8452739.1"/>
    <property type="molecule type" value="Genomic_DNA"/>
</dbReference>
<reference evidence="1" key="1">
    <citation type="submission" date="2019-10" db="EMBL/GenBank/DDBJ databases">
        <authorList>
            <consortium name="DOE Joint Genome Institute"/>
            <person name="Kuo A."/>
            <person name="Miyauchi S."/>
            <person name="Kiss E."/>
            <person name="Drula E."/>
            <person name="Kohler A."/>
            <person name="Sanchez-Garcia M."/>
            <person name="Andreopoulos B."/>
            <person name="Barry K.W."/>
            <person name="Bonito G."/>
            <person name="Buee M."/>
            <person name="Carver A."/>
            <person name="Chen C."/>
            <person name="Cichocki N."/>
            <person name="Clum A."/>
            <person name="Culley D."/>
            <person name="Crous P.W."/>
            <person name="Fauchery L."/>
            <person name="Girlanda M."/>
            <person name="Hayes R."/>
            <person name="Keri Z."/>
            <person name="LaButti K."/>
            <person name="Lipzen A."/>
            <person name="Lombard V."/>
            <person name="Magnuson J."/>
            <person name="Maillard F."/>
            <person name="Morin E."/>
            <person name="Murat C."/>
            <person name="Nolan M."/>
            <person name="Ohm R."/>
            <person name="Pangilinan J."/>
            <person name="Pereira M."/>
            <person name="Perotto S."/>
            <person name="Peter M."/>
            <person name="Riley R."/>
            <person name="Sitrit Y."/>
            <person name="Stielow B."/>
            <person name="Szollosi G."/>
            <person name="Zifcakova L."/>
            <person name="Stursova M."/>
            <person name="Spatafora J.W."/>
            <person name="Tedersoo L."/>
            <person name="Vaario L.-M."/>
            <person name="Yamada A."/>
            <person name="Yan M."/>
            <person name="Wang P."/>
            <person name="Xu J."/>
            <person name="Bruns T."/>
            <person name="Baldrian P."/>
            <person name="Vilgalys R."/>
            <person name="Henrissat B."/>
            <person name="Grigoriev I.V."/>
            <person name="Hibbett D."/>
            <person name="Nagy L.G."/>
            <person name="Martin F.M."/>
        </authorList>
    </citation>
    <scope>NUCLEOTIDE SEQUENCE</scope>
    <source>
        <strain evidence="1">BED1</strain>
    </source>
</reference>
<protein>
    <submittedName>
        <fullName evidence="1">Uncharacterized protein</fullName>
    </submittedName>
</protein>
<dbReference type="AlphaFoldDB" id="A0AAD4GNH6"/>